<reference evidence="1" key="1">
    <citation type="journal article" date="2014" name="Front. Microbiol.">
        <title>High frequency of phylogenetically diverse reductive dehalogenase-homologous genes in deep subseafloor sedimentary metagenomes.</title>
        <authorList>
            <person name="Kawai M."/>
            <person name="Futagami T."/>
            <person name="Toyoda A."/>
            <person name="Takaki Y."/>
            <person name="Nishi S."/>
            <person name="Hori S."/>
            <person name="Arai W."/>
            <person name="Tsubouchi T."/>
            <person name="Morono Y."/>
            <person name="Uchiyama I."/>
            <person name="Ito T."/>
            <person name="Fujiyama A."/>
            <person name="Inagaki F."/>
            <person name="Takami H."/>
        </authorList>
    </citation>
    <scope>NUCLEOTIDE SEQUENCE</scope>
    <source>
        <strain evidence="1">Expedition CK06-06</strain>
    </source>
</reference>
<comment type="caution">
    <text evidence="1">The sequence shown here is derived from an EMBL/GenBank/DDBJ whole genome shotgun (WGS) entry which is preliminary data.</text>
</comment>
<dbReference type="EMBL" id="BARV01018619">
    <property type="protein sequence ID" value="GAI21679.1"/>
    <property type="molecule type" value="Genomic_DNA"/>
</dbReference>
<proteinExistence type="predicted"/>
<protein>
    <submittedName>
        <fullName evidence="1">Uncharacterized protein</fullName>
    </submittedName>
</protein>
<gene>
    <name evidence="1" type="ORF">S06H3_31442</name>
</gene>
<name>X1NSP7_9ZZZZ</name>
<organism evidence="1">
    <name type="scientific">marine sediment metagenome</name>
    <dbReference type="NCBI Taxonomy" id="412755"/>
    <lineage>
        <taxon>unclassified sequences</taxon>
        <taxon>metagenomes</taxon>
        <taxon>ecological metagenomes</taxon>
    </lineage>
</organism>
<sequence>MCETYGYWRGPHSGDTVPWAYIDEFEEAKEMGLQHPVMVLAALRRLSSMRVLERNEEGAYRINEQTEEWEGGRLHGLTFKEWGKKGA</sequence>
<evidence type="ECO:0000313" key="1">
    <source>
        <dbReference type="EMBL" id="GAI21679.1"/>
    </source>
</evidence>
<accession>X1NSP7</accession>
<dbReference type="AlphaFoldDB" id="X1NSP7"/>